<dbReference type="InterPro" id="IPR034660">
    <property type="entry name" value="DinB/YfiT-like"/>
</dbReference>
<gene>
    <name evidence="6" type="ORF">SAMN04487892_1919</name>
</gene>
<dbReference type="GO" id="GO:0046872">
    <property type="term" value="F:metal ion binding"/>
    <property type="evidence" value="ECO:0007669"/>
    <property type="project" value="UniProtKB-KW"/>
</dbReference>
<comment type="similarity">
    <text evidence="1">Belongs to the DinB family.</text>
</comment>
<feature type="binding site" evidence="3">
    <location>
        <position position="87"/>
    </location>
    <ligand>
        <name>a divalent metal cation</name>
        <dbReference type="ChEBI" id="CHEBI:60240"/>
    </ligand>
</feature>
<feature type="region of interest" description="Disordered" evidence="4">
    <location>
        <begin position="182"/>
        <end position="201"/>
    </location>
</feature>
<feature type="signal peptide" evidence="5">
    <location>
        <begin position="1"/>
        <end position="24"/>
    </location>
</feature>
<feature type="compositionally biased region" description="Polar residues" evidence="4">
    <location>
        <begin position="182"/>
        <end position="192"/>
    </location>
</feature>
<keyword evidence="5" id="KW-0732">Signal</keyword>
<evidence type="ECO:0000313" key="7">
    <source>
        <dbReference type="Proteomes" id="UP000199592"/>
    </source>
</evidence>
<evidence type="ECO:0000256" key="5">
    <source>
        <dbReference type="SAM" id="SignalP"/>
    </source>
</evidence>
<keyword evidence="2 3" id="KW-0479">Metal-binding</keyword>
<evidence type="ECO:0000256" key="1">
    <source>
        <dbReference type="ARBA" id="ARBA00008635"/>
    </source>
</evidence>
<evidence type="ECO:0000313" key="6">
    <source>
        <dbReference type="EMBL" id="SDW63398.1"/>
    </source>
</evidence>
<evidence type="ECO:0000256" key="4">
    <source>
        <dbReference type="SAM" id="MobiDB-lite"/>
    </source>
</evidence>
<name>A0A1H2V525_9FLAO</name>
<dbReference type="InterPro" id="IPR007837">
    <property type="entry name" value="DinB"/>
</dbReference>
<accession>A0A1H2V525</accession>
<sequence>MKHFSVLKLTALIFMLTANLFMQAQEMELPYKQIPPQPENYGPGNLVSRMIDGLGYRFYWATEGLTEKDLAYKPSEDGRSIKETMEHINTMSNNILLAPDALPYEKPANAPSYSYEELRTLTLQNLKRASEKVLGSSAEEMKDFKIIFKRGDQQSEFAYWNMINGMISDCIYHTGQITLMRRSSGNPQNPNVNPFLGVTKD</sequence>
<proteinExistence type="inferred from homology"/>
<keyword evidence="7" id="KW-1185">Reference proteome</keyword>
<dbReference type="STRING" id="1073328.SAMN05216294_0372"/>
<dbReference type="Proteomes" id="UP000199592">
    <property type="component" value="Unassembled WGS sequence"/>
</dbReference>
<dbReference type="AlphaFoldDB" id="A0A1H2V525"/>
<evidence type="ECO:0000256" key="2">
    <source>
        <dbReference type="ARBA" id="ARBA00022723"/>
    </source>
</evidence>
<protein>
    <submittedName>
        <fullName evidence="6">DinB family protein</fullName>
    </submittedName>
</protein>
<evidence type="ECO:0000256" key="3">
    <source>
        <dbReference type="PIRSR" id="PIRSR607837-1"/>
    </source>
</evidence>
<dbReference type="SUPFAM" id="SSF109854">
    <property type="entry name" value="DinB/YfiT-like putative metalloenzymes"/>
    <property type="match status" value="1"/>
</dbReference>
<feature type="chain" id="PRO_5011776498" evidence="5">
    <location>
        <begin position="25"/>
        <end position="201"/>
    </location>
</feature>
<feature type="binding site" evidence="3">
    <location>
        <position position="173"/>
    </location>
    <ligand>
        <name>a divalent metal cation</name>
        <dbReference type="ChEBI" id="CHEBI:60240"/>
    </ligand>
</feature>
<organism evidence="6 7">
    <name type="scientific">Flagellimonas zhangzhouensis</name>
    <dbReference type="NCBI Taxonomy" id="1073328"/>
    <lineage>
        <taxon>Bacteria</taxon>
        <taxon>Pseudomonadati</taxon>
        <taxon>Bacteroidota</taxon>
        <taxon>Flavobacteriia</taxon>
        <taxon>Flavobacteriales</taxon>
        <taxon>Flavobacteriaceae</taxon>
        <taxon>Flagellimonas</taxon>
    </lineage>
</organism>
<dbReference type="RefSeq" id="WP_217630562.1">
    <property type="nucleotide sequence ID" value="NZ_FNKI01000001.1"/>
</dbReference>
<dbReference type="EMBL" id="FNMY01000002">
    <property type="protein sequence ID" value="SDW63398.1"/>
    <property type="molecule type" value="Genomic_DNA"/>
</dbReference>
<dbReference type="Pfam" id="PF05163">
    <property type="entry name" value="DinB"/>
    <property type="match status" value="1"/>
</dbReference>
<dbReference type="Gene3D" id="1.20.120.450">
    <property type="entry name" value="dinb family like domain"/>
    <property type="match status" value="1"/>
</dbReference>
<reference evidence="7" key="1">
    <citation type="submission" date="2016-10" db="EMBL/GenBank/DDBJ databases">
        <authorList>
            <person name="Varghese N."/>
            <person name="Submissions S."/>
        </authorList>
    </citation>
    <scope>NUCLEOTIDE SEQUENCE [LARGE SCALE GENOMIC DNA]</scope>
    <source>
        <strain evidence="7">DSM 25030</strain>
    </source>
</reference>